<dbReference type="InterPro" id="IPR002052">
    <property type="entry name" value="DNA_methylase_N6_adenine_CS"/>
</dbReference>
<sequence length="294" mass="34312">MSNLRIYFGDNLPILQGLPSESVDLIYIDPPFNTGKVQRRTRLTTVRDDNGDRTGFQGKRYRTIKLGTKEYIDVFDDYLTFLEPRLEEAWRVLKANGSLFLHIDYREVHYVKILLDMIFGRYSFMNEIIWAYDYGARSRTKWPAKHDNILWYAKNPEDYQFHIEECDRIPYMAPNLVGPEKAAKGKTPTDTWWHTIVSPNGHEKTGYPTQKPRGILDRIVKVHSRPGDLLLDFFAGSGSFGEAAVELGRKCILVDNNEEALRVMEKRFAKINVEWINWTPETHHSVPVQRRLFT</sequence>
<evidence type="ECO:0000313" key="6">
    <source>
        <dbReference type="EMBL" id="GEM82628.1"/>
    </source>
</evidence>
<dbReference type="SUPFAM" id="SSF53335">
    <property type="entry name" value="S-adenosyl-L-methionine-dependent methyltransferases"/>
    <property type="match status" value="1"/>
</dbReference>
<dbReference type="InterPro" id="IPR029063">
    <property type="entry name" value="SAM-dependent_MTases_sf"/>
</dbReference>
<reference evidence="6 7" key="1">
    <citation type="submission" date="2019-07" db="EMBL/GenBank/DDBJ databases">
        <title>Whole genome shotgun sequence of Meiothermus hypogaeus NBRC 106114.</title>
        <authorList>
            <person name="Hosoyama A."/>
            <person name="Uohara A."/>
            <person name="Ohji S."/>
            <person name="Ichikawa N."/>
        </authorList>
    </citation>
    <scope>NUCLEOTIDE SEQUENCE [LARGE SCALE GENOMIC DNA]</scope>
    <source>
        <strain evidence="6 7">NBRC 106114</strain>
    </source>
</reference>
<dbReference type="Gene3D" id="3.40.50.150">
    <property type="entry name" value="Vaccinia Virus protein VP39"/>
    <property type="match status" value="1"/>
</dbReference>
<dbReference type="Pfam" id="PF01555">
    <property type="entry name" value="N6_N4_Mtase"/>
    <property type="match status" value="1"/>
</dbReference>
<keyword evidence="4" id="KW-0949">S-adenosyl-L-methionine</keyword>
<evidence type="ECO:0000256" key="2">
    <source>
        <dbReference type="ARBA" id="ARBA00022603"/>
    </source>
</evidence>
<gene>
    <name evidence="6" type="ORF">MHY01S_07940</name>
</gene>
<evidence type="ECO:0000256" key="4">
    <source>
        <dbReference type="ARBA" id="ARBA00022691"/>
    </source>
</evidence>
<keyword evidence="3" id="KW-0808">Transferase</keyword>
<dbReference type="EMBL" id="BJXL01000016">
    <property type="protein sequence ID" value="GEM82628.1"/>
    <property type="molecule type" value="Genomic_DNA"/>
</dbReference>
<feature type="domain" description="DNA methylase N-4/N-6" evidence="5">
    <location>
        <begin position="23"/>
        <end position="265"/>
    </location>
</feature>
<accession>A0A511QZ40</accession>
<evidence type="ECO:0000313" key="7">
    <source>
        <dbReference type="Proteomes" id="UP000321197"/>
    </source>
</evidence>
<name>A0A511QZ40_9DEIN</name>
<dbReference type="InterPro" id="IPR002295">
    <property type="entry name" value="N4/N6-MTase_EcoPI_Mod-like"/>
</dbReference>
<dbReference type="AlphaFoldDB" id="A0A511QZ40"/>
<dbReference type="RefSeq" id="WP_119340979.1">
    <property type="nucleotide sequence ID" value="NZ_BJXL01000016.1"/>
</dbReference>
<dbReference type="InterPro" id="IPR002941">
    <property type="entry name" value="DNA_methylase_N4/N6"/>
</dbReference>
<evidence type="ECO:0000256" key="1">
    <source>
        <dbReference type="ARBA" id="ARBA00006594"/>
    </source>
</evidence>
<evidence type="ECO:0000256" key="3">
    <source>
        <dbReference type="ARBA" id="ARBA00022679"/>
    </source>
</evidence>
<organism evidence="6 7">
    <name type="scientific">Meiothermus hypogaeus NBRC 106114</name>
    <dbReference type="NCBI Taxonomy" id="1227553"/>
    <lineage>
        <taxon>Bacteria</taxon>
        <taxon>Thermotogati</taxon>
        <taxon>Deinococcota</taxon>
        <taxon>Deinococci</taxon>
        <taxon>Thermales</taxon>
        <taxon>Thermaceae</taxon>
        <taxon>Meiothermus</taxon>
    </lineage>
</organism>
<dbReference type="GO" id="GO:0008170">
    <property type="term" value="F:N-methyltransferase activity"/>
    <property type="evidence" value="ECO:0007669"/>
    <property type="project" value="InterPro"/>
</dbReference>
<comment type="similarity">
    <text evidence="1">Belongs to the N(4)/N(6)-methyltransferase family.</text>
</comment>
<proteinExistence type="inferred from homology"/>
<dbReference type="OrthoDB" id="9800801at2"/>
<dbReference type="Proteomes" id="UP000321197">
    <property type="component" value="Unassembled WGS sequence"/>
</dbReference>
<dbReference type="GO" id="GO:0032259">
    <property type="term" value="P:methylation"/>
    <property type="evidence" value="ECO:0007669"/>
    <property type="project" value="UniProtKB-KW"/>
</dbReference>
<keyword evidence="2" id="KW-0489">Methyltransferase</keyword>
<dbReference type="PROSITE" id="PS00092">
    <property type="entry name" value="N6_MTASE"/>
    <property type="match status" value="1"/>
</dbReference>
<comment type="caution">
    <text evidence="6">The sequence shown here is derived from an EMBL/GenBank/DDBJ whole genome shotgun (WGS) entry which is preliminary data.</text>
</comment>
<dbReference type="GO" id="GO:0003677">
    <property type="term" value="F:DNA binding"/>
    <property type="evidence" value="ECO:0007669"/>
    <property type="project" value="InterPro"/>
</dbReference>
<dbReference type="PRINTS" id="PR00506">
    <property type="entry name" value="D21N6MTFRASE"/>
</dbReference>
<protein>
    <recommendedName>
        <fullName evidence="5">DNA methylase N-4/N-6 domain-containing protein</fullName>
    </recommendedName>
</protein>
<evidence type="ECO:0000259" key="5">
    <source>
        <dbReference type="Pfam" id="PF01555"/>
    </source>
</evidence>